<protein>
    <submittedName>
        <fullName evidence="1">Uncharacterized protein</fullName>
    </submittedName>
</protein>
<proteinExistence type="predicted"/>
<name>A0A8D9C985_9VIRU</name>
<accession>A0A8D9C985</accession>
<sequence length="95" mass="11354">MKNIKLKDLGFVEDDIQPNHWNNGEYLLYQTMYGEYALATFNESGEIEIVHMEDNFYLMKVYLSEEFRGVYREKRLSDLLDKDQMKQVIEGFSLN</sequence>
<organism evidence="1">
    <name type="scientific">uncultured marine phage</name>
    <dbReference type="NCBI Taxonomy" id="707152"/>
    <lineage>
        <taxon>Viruses</taxon>
        <taxon>environmental samples</taxon>
    </lineage>
</organism>
<reference evidence="1" key="1">
    <citation type="submission" date="2021-06" db="EMBL/GenBank/DDBJ databases">
        <authorList>
            <person name="Gannon L."/>
            <person name="Redgwell R T."/>
            <person name="Michniewski S."/>
            <person name="Harrison D C."/>
            <person name="Millard A."/>
        </authorList>
    </citation>
    <scope>NUCLEOTIDE SEQUENCE</scope>
</reference>
<gene>
    <name evidence="1" type="ORF">SLAVMIC_00621</name>
</gene>
<evidence type="ECO:0000313" key="1">
    <source>
        <dbReference type="EMBL" id="CAG7580978.1"/>
    </source>
</evidence>
<dbReference type="EMBL" id="OU342829">
    <property type="protein sequence ID" value="CAG7580978.1"/>
    <property type="molecule type" value="Genomic_DNA"/>
</dbReference>